<protein>
    <recommendedName>
        <fullName evidence="1">IclR-ED domain-containing protein</fullName>
    </recommendedName>
</protein>
<dbReference type="GO" id="GO:0003700">
    <property type="term" value="F:DNA-binding transcription factor activity"/>
    <property type="evidence" value="ECO:0007669"/>
    <property type="project" value="TreeGrafter"/>
</dbReference>
<dbReference type="InterPro" id="IPR050707">
    <property type="entry name" value="HTH_MetabolicPath_Reg"/>
</dbReference>
<dbReference type="PANTHER" id="PTHR30136">
    <property type="entry name" value="HELIX-TURN-HELIX TRANSCRIPTIONAL REGULATOR, ICLR FAMILY"/>
    <property type="match status" value="1"/>
</dbReference>
<dbReference type="EMBL" id="BNEE01000006">
    <property type="protein sequence ID" value="GHI86614.1"/>
    <property type="molecule type" value="Genomic_DNA"/>
</dbReference>
<organism evidence="2 3">
    <name type="scientific">Streptomyces xanthophaeus</name>
    <dbReference type="NCBI Taxonomy" id="67385"/>
    <lineage>
        <taxon>Bacteria</taxon>
        <taxon>Bacillati</taxon>
        <taxon>Actinomycetota</taxon>
        <taxon>Actinomycetes</taxon>
        <taxon>Kitasatosporales</taxon>
        <taxon>Streptomycetaceae</taxon>
        <taxon>Streptomyces</taxon>
    </lineage>
</organism>
<evidence type="ECO:0000313" key="3">
    <source>
        <dbReference type="Proteomes" id="UP000600026"/>
    </source>
</evidence>
<dbReference type="PROSITE" id="PS51078">
    <property type="entry name" value="ICLR_ED"/>
    <property type="match status" value="1"/>
</dbReference>
<dbReference type="GO" id="GO:0045892">
    <property type="term" value="P:negative regulation of DNA-templated transcription"/>
    <property type="evidence" value="ECO:0007669"/>
    <property type="project" value="TreeGrafter"/>
</dbReference>
<sequence length="436" mass="46671">MSAATLKRAASGRTVPSEATVRKFLTACGATPDEVARGCALRRAARTAQFTPAEGVAIPVALISTRAELRTALVALHRQAGSPSYRHMQDRAGKVWLALSSLSRILNRKMLPTSRGQMSAFLQGCGAPEEQRGHWLTAWERVTRPYRLPSTRLSPAAALNPRVVLRLTSSLGGLGAARPRPTAARSRRAQWGRDLLHLIESAEGIDTPTLARRAGLSADAAAHLLTWLTGQRLVTTYRGAHFPGPLLTPAAGPAPYRDLFATALGRMRDEAGAAVYFSRYLDGEVTVQAYADSARTPRVTEWVPFRTAAHASAIGKSLLAQLDPVSRTDHLARYPAVRLTDRTITAPHVLFPDLDRHGPDAPQFSLLEYSAGEVCAALPLGLPGSPSTIALSLPVRRSRRLIPAAGLLARRIDDLLLALLLTADRPAPAGAPSAPG</sequence>
<dbReference type="InterPro" id="IPR014757">
    <property type="entry name" value="Tscrpt_reg_IclR_C"/>
</dbReference>
<proteinExistence type="predicted"/>
<dbReference type="PANTHER" id="PTHR30136:SF24">
    <property type="entry name" value="HTH-TYPE TRANSCRIPTIONAL REPRESSOR ALLR"/>
    <property type="match status" value="1"/>
</dbReference>
<comment type="caution">
    <text evidence="2">The sequence shown here is derived from an EMBL/GenBank/DDBJ whole genome shotgun (WGS) entry which is preliminary data.</text>
</comment>
<accession>A0A919LJK8</accession>
<dbReference type="SUPFAM" id="SSF55781">
    <property type="entry name" value="GAF domain-like"/>
    <property type="match status" value="1"/>
</dbReference>
<evidence type="ECO:0000313" key="2">
    <source>
        <dbReference type="EMBL" id="GHI86614.1"/>
    </source>
</evidence>
<dbReference type="GO" id="GO:0003677">
    <property type="term" value="F:DNA binding"/>
    <property type="evidence" value="ECO:0007669"/>
    <property type="project" value="TreeGrafter"/>
</dbReference>
<dbReference type="Gene3D" id="3.30.450.40">
    <property type="match status" value="1"/>
</dbReference>
<dbReference type="Proteomes" id="UP000600026">
    <property type="component" value="Unassembled WGS sequence"/>
</dbReference>
<dbReference type="Pfam" id="PF01614">
    <property type="entry name" value="IclR_C"/>
    <property type="match status" value="1"/>
</dbReference>
<keyword evidence="3" id="KW-1185">Reference proteome</keyword>
<gene>
    <name evidence="2" type="ORF">Sxan_39780</name>
</gene>
<dbReference type="InterPro" id="IPR029016">
    <property type="entry name" value="GAF-like_dom_sf"/>
</dbReference>
<name>A0A919LJK8_9ACTN</name>
<feature type="domain" description="IclR-ED" evidence="1">
    <location>
        <begin position="238"/>
        <end position="433"/>
    </location>
</feature>
<dbReference type="AlphaFoldDB" id="A0A919LJK8"/>
<evidence type="ECO:0000259" key="1">
    <source>
        <dbReference type="PROSITE" id="PS51078"/>
    </source>
</evidence>
<reference evidence="2" key="1">
    <citation type="submission" date="2020-09" db="EMBL/GenBank/DDBJ databases">
        <title>Whole genome shotgun sequence of Streptomyces xanthophaeus NBRC 12829.</title>
        <authorList>
            <person name="Komaki H."/>
            <person name="Tamura T."/>
        </authorList>
    </citation>
    <scope>NUCLEOTIDE SEQUENCE</scope>
    <source>
        <strain evidence="2">NBRC 12829</strain>
    </source>
</reference>